<dbReference type="InterPro" id="IPR006059">
    <property type="entry name" value="SBP"/>
</dbReference>
<dbReference type="Proteomes" id="UP000502248">
    <property type="component" value="Chromosome"/>
</dbReference>
<keyword evidence="6" id="KW-1185">Reference proteome</keyword>
<sequence>MPTKSNQTPAHQSPVEQAHVHQSITDQTSAYRSPAYHSSARQRPARQAPVRQTPSGQSQAHQTPSGQSQAHQTPSGQSQAHQTPVRQSPVRQWPARRIGFALALIVVPMLLSSCMKSDAGPSAAPKEEKALIRFLASEYSTETKPLLEKLVKDFELKNPLIEVELQVANWDILDGIYTNMISKNQPPDLLNTNVYAHFAQDGLLNDFRDIISPELTQKFYPNLLEMDRMDDTQYAIPYVATVRQLYYNKALFRKAGISSPPRTWSELKDAAKKIKETGEADGFGVDLTDNETHAYLSYVFYGSGGSWTKDGAWTINSPSNVEGLTFLKDLFDQGLTDPEPTVTTRDEKQRILGNGELGMMISGNYFSTVVPKEFPELEWGVGPIPVKDGTPPITFGVHDVLVSFKTDHTNKEALSKFLDFLYDDSNYEEMVKREGFLPVTTIVGSQLSRGDDKMTSNLDALSKAKFYPVQEPAWQGILDYARKMGDAVLYEQTTPQAALDQLQHFAETKSGR</sequence>
<reference evidence="5 6" key="1">
    <citation type="submission" date="2020-04" db="EMBL/GenBank/DDBJ databases">
        <title>Genome sequencing of novel species.</title>
        <authorList>
            <person name="Heo J."/>
            <person name="Kim S.-J."/>
            <person name="Kim J.-S."/>
            <person name="Hong S.-B."/>
            <person name="Kwon S.-W."/>
        </authorList>
    </citation>
    <scope>NUCLEOTIDE SEQUENCE [LARGE SCALE GENOMIC DNA]</scope>
    <source>
        <strain evidence="5 6">MFER-1</strain>
    </source>
</reference>
<evidence type="ECO:0000313" key="6">
    <source>
        <dbReference type="Proteomes" id="UP000502248"/>
    </source>
</evidence>
<protein>
    <submittedName>
        <fullName evidence="5">Extracellular solute-binding protein</fullName>
    </submittedName>
</protein>
<gene>
    <name evidence="5" type="ORF">HH215_34410</name>
</gene>
<organism evidence="5 6">
    <name type="scientific">Cohnella herbarum</name>
    <dbReference type="NCBI Taxonomy" id="2728023"/>
    <lineage>
        <taxon>Bacteria</taxon>
        <taxon>Bacillati</taxon>
        <taxon>Bacillota</taxon>
        <taxon>Bacilli</taxon>
        <taxon>Bacillales</taxon>
        <taxon>Paenibacillaceae</taxon>
        <taxon>Cohnella</taxon>
    </lineage>
</organism>
<dbReference type="GO" id="GO:0015768">
    <property type="term" value="P:maltose transport"/>
    <property type="evidence" value="ECO:0007669"/>
    <property type="project" value="TreeGrafter"/>
</dbReference>
<dbReference type="AlphaFoldDB" id="A0A7Z2VRC8"/>
<dbReference type="KEGG" id="cheb:HH215_34410"/>
<evidence type="ECO:0000313" key="5">
    <source>
        <dbReference type="EMBL" id="QJD87789.1"/>
    </source>
</evidence>
<dbReference type="PANTHER" id="PTHR30061">
    <property type="entry name" value="MALTOSE-BINDING PERIPLASMIC PROTEIN"/>
    <property type="match status" value="1"/>
</dbReference>
<comment type="similarity">
    <text evidence="1">Belongs to the bacterial solute-binding protein 1 family.</text>
</comment>
<dbReference type="GO" id="GO:0055052">
    <property type="term" value="C:ATP-binding cassette (ABC) transporter complex, substrate-binding subunit-containing"/>
    <property type="evidence" value="ECO:0007669"/>
    <property type="project" value="TreeGrafter"/>
</dbReference>
<dbReference type="PANTHER" id="PTHR30061:SF50">
    <property type="entry name" value="MALTOSE_MALTODEXTRIN-BINDING PERIPLASMIC PROTEIN"/>
    <property type="match status" value="1"/>
</dbReference>
<dbReference type="GO" id="GO:0042956">
    <property type="term" value="P:maltodextrin transmembrane transport"/>
    <property type="evidence" value="ECO:0007669"/>
    <property type="project" value="TreeGrafter"/>
</dbReference>
<keyword evidence="2" id="KW-0813">Transport</keyword>
<dbReference type="Pfam" id="PF01547">
    <property type="entry name" value="SBP_bac_1"/>
    <property type="match status" value="1"/>
</dbReference>
<feature type="compositionally biased region" description="Low complexity" evidence="4">
    <location>
        <begin position="41"/>
        <end position="54"/>
    </location>
</feature>
<dbReference type="GO" id="GO:1901982">
    <property type="term" value="F:maltose binding"/>
    <property type="evidence" value="ECO:0007669"/>
    <property type="project" value="TreeGrafter"/>
</dbReference>
<accession>A0A7Z2VRC8</accession>
<keyword evidence="3" id="KW-0732">Signal</keyword>
<proteinExistence type="inferred from homology"/>
<dbReference type="EMBL" id="CP051680">
    <property type="protein sequence ID" value="QJD87789.1"/>
    <property type="molecule type" value="Genomic_DNA"/>
</dbReference>
<name>A0A7Z2VRC8_9BACL</name>
<evidence type="ECO:0000256" key="3">
    <source>
        <dbReference type="ARBA" id="ARBA00022729"/>
    </source>
</evidence>
<evidence type="ECO:0000256" key="1">
    <source>
        <dbReference type="ARBA" id="ARBA00008520"/>
    </source>
</evidence>
<dbReference type="RefSeq" id="WP_169284031.1">
    <property type="nucleotide sequence ID" value="NZ_CP051680.1"/>
</dbReference>
<evidence type="ECO:0000256" key="2">
    <source>
        <dbReference type="ARBA" id="ARBA00022448"/>
    </source>
</evidence>
<evidence type="ECO:0000256" key="4">
    <source>
        <dbReference type="SAM" id="MobiDB-lite"/>
    </source>
</evidence>
<dbReference type="SUPFAM" id="SSF53850">
    <property type="entry name" value="Periplasmic binding protein-like II"/>
    <property type="match status" value="1"/>
</dbReference>
<dbReference type="Gene3D" id="3.40.190.10">
    <property type="entry name" value="Periplasmic binding protein-like II"/>
    <property type="match status" value="2"/>
</dbReference>
<feature type="region of interest" description="Disordered" evidence="4">
    <location>
        <begin position="1"/>
        <end position="91"/>
    </location>
</feature>
<feature type="compositionally biased region" description="Polar residues" evidence="4">
    <location>
        <begin position="55"/>
        <end position="90"/>
    </location>
</feature>
<feature type="compositionally biased region" description="Polar residues" evidence="4">
    <location>
        <begin position="1"/>
        <end position="31"/>
    </location>
</feature>